<feature type="signal peptide" evidence="1">
    <location>
        <begin position="1"/>
        <end position="19"/>
    </location>
</feature>
<keyword evidence="4" id="KW-1185">Reference proteome</keyword>
<gene>
    <name evidence="3" type="primary">MICOS13</name>
</gene>
<evidence type="ECO:0000256" key="1">
    <source>
        <dbReference type="SAM" id="SignalP"/>
    </source>
</evidence>
<dbReference type="GeneTree" id="ENSGT01150000286991"/>
<dbReference type="Ensembl" id="ENSPNAT00000051270.1">
    <property type="protein sequence ID" value="ENSPNAP00000047439.1"/>
    <property type="gene ID" value="ENSPNAG00000035818.1"/>
</dbReference>
<dbReference type="SMART" id="SM00409">
    <property type="entry name" value="IG"/>
    <property type="match status" value="1"/>
</dbReference>
<dbReference type="InterPro" id="IPR050150">
    <property type="entry name" value="IgV_Light_Chain"/>
</dbReference>
<sequence length="136" mass="14765">MILITVFIWTLLGIQGGFGEIILTQSGSKSVQLSQTVTIDCKSSSEVYRYPGGSVSKDYYISWYLQKVGEAPKLLIYYTTMRPSGVSSKFTGEGSYSAGGNGLDFSLTITGVQAEDAGDYYCLSTHEISGSYVFTQ</sequence>
<reference evidence="3" key="3">
    <citation type="submission" date="2025-09" db="UniProtKB">
        <authorList>
            <consortium name="Ensembl"/>
        </authorList>
    </citation>
    <scope>IDENTIFICATION</scope>
</reference>
<name>A0AAR2JB34_PYGNA</name>
<dbReference type="InterPro" id="IPR013783">
    <property type="entry name" value="Ig-like_fold"/>
</dbReference>
<reference evidence="3 4" key="1">
    <citation type="submission" date="2020-10" db="EMBL/GenBank/DDBJ databases">
        <title>Pygocentrus nattereri (red-bellied piranha) genome, fPygNat1, primary haplotype.</title>
        <authorList>
            <person name="Myers G."/>
            <person name="Meyer A."/>
            <person name="Karagic N."/>
            <person name="Pippel M."/>
            <person name="Winkler S."/>
            <person name="Tracey A."/>
            <person name="Wood J."/>
            <person name="Formenti G."/>
            <person name="Howe K."/>
            <person name="Fedrigo O."/>
            <person name="Jarvis E.D."/>
        </authorList>
    </citation>
    <scope>NUCLEOTIDE SEQUENCE [LARGE SCALE GENOMIC DNA]</scope>
</reference>
<evidence type="ECO:0000313" key="3">
    <source>
        <dbReference type="Ensembl" id="ENSPNAP00000047439.1"/>
    </source>
</evidence>
<dbReference type="AlphaFoldDB" id="A0AAR2JB34"/>
<dbReference type="InterPro" id="IPR003599">
    <property type="entry name" value="Ig_sub"/>
</dbReference>
<reference evidence="3" key="2">
    <citation type="submission" date="2025-08" db="UniProtKB">
        <authorList>
            <consortium name="Ensembl"/>
        </authorList>
    </citation>
    <scope>IDENTIFICATION</scope>
</reference>
<evidence type="ECO:0000313" key="4">
    <source>
        <dbReference type="Proteomes" id="UP001501920"/>
    </source>
</evidence>
<dbReference type="PROSITE" id="PS50835">
    <property type="entry name" value="IG_LIKE"/>
    <property type="match status" value="1"/>
</dbReference>
<dbReference type="InterPro" id="IPR036179">
    <property type="entry name" value="Ig-like_dom_sf"/>
</dbReference>
<dbReference type="PANTHER" id="PTHR23267">
    <property type="entry name" value="IMMUNOGLOBULIN LIGHT CHAIN"/>
    <property type="match status" value="1"/>
</dbReference>
<proteinExistence type="predicted"/>
<evidence type="ECO:0000259" key="2">
    <source>
        <dbReference type="PROSITE" id="PS50835"/>
    </source>
</evidence>
<organism evidence="3 4">
    <name type="scientific">Pygocentrus nattereri</name>
    <name type="common">Red-bellied piranha</name>
    <dbReference type="NCBI Taxonomy" id="42514"/>
    <lineage>
        <taxon>Eukaryota</taxon>
        <taxon>Metazoa</taxon>
        <taxon>Chordata</taxon>
        <taxon>Craniata</taxon>
        <taxon>Vertebrata</taxon>
        <taxon>Euteleostomi</taxon>
        <taxon>Actinopterygii</taxon>
        <taxon>Neopterygii</taxon>
        <taxon>Teleostei</taxon>
        <taxon>Ostariophysi</taxon>
        <taxon>Characiformes</taxon>
        <taxon>Characoidei</taxon>
        <taxon>Pygocentrus</taxon>
    </lineage>
</organism>
<dbReference type="InterPro" id="IPR013106">
    <property type="entry name" value="Ig_V-set"/>
</dbReference>
<dbReference type="InterPro" id="IPR007110">
    <property type="entry name" value="Ig-like_dom"/>
</dbReference>
<protein>
    <recommendedName>
        <fullName evidence="2">Ig-like domain-containing protein</fullName>
    </recommendedName>
</protein>
<feature type="domain" description="Ig-like" evidence="2">
    <location>
        <begin position="19"/>
        <end position="136"/>
    </location>
</feature>
<keyword evidence="1" id="KW-0732">Signal</keyword>
<dbReference type="SUPFAM" id="SSF48726">
    <property type="entry name" value="Immunoglobulin"/>
    <property type="match status" value="1"/>
</dbReference>
<dbReference type="Proteomes" id="UP001501920">
    <property type="component" value="Chromosome 1"/>
</dbReference>
<dbReference type="SMART" id="SM00406">
    <property type="entry name" value="IGv"/>
    <property type="match status" value="1"/>
</dbReference>
<accession>A0AAR2JB34</accession>
<feature type="chain" id="PRO_5043792752" description="Ig-like domain-containing protein" evidence="1">
    <location>
        <begin position="20"/>
        <end position="136"/>
    </location>
</feature>
<dbReference type="Gene3D" id="2.60.40.10">
    <property type="entry name" value="Immunoglobulins"/>
    <property type="match status" value="1"/>
</dbReference>
<dbReference type="Pfam" id="PF07686">
    <property type="entry name" value="V-set"/>
    <property type="match status" value="1"/>
</dbReference>